<reference evidence="1 2" key="1">
    <citation type="submission" date="2024-01" db="EMBL/GenBank/DDBJ databases">
        <title>A draft genome for the cacao thread blight pathogen Marasmiellus scandens.</title>
        <authorList>
            <person name="Baruah I.K."/>
            <person name="Leung J."/>
            <person name="Bukari Y."/>
            <person name="Amoako-Attah I."/>
            <person name="Meinhardt L.W."/>
            <person name="Bailey B.A."/>
            <person name="Cohen S.P."/>
        </authorList>
    </citation>
    <scope>NUCLEOTIDE SEQUENCE [LARGE SCALE GENOMIC DNA]</scope>
    <source>
        <strain evidence="1 2">GH-19</strain>
    </source>
</reference>
<sequence>MQTAVFHIHDIVTENQFKLVKTIGELGALLWDAEINDLKQYLEDLNILIDNVLDAFALIDPAKILVKIKLHLLKHIPEHIHRFGPAVQFSTEVFECFNAVFRMSSVLSNHQAPSRDIAVKNCDMGWIKHLLTGGLWQQNGQMKSAGIDAVAVLKNNPIIQRHPGWVPPHGSKPGSVCCPGQEKCTMIEGNKTQASTAICESGLEHVDILASKWIVGTHVTAQSGDSCPVGSWVIVHFKIQSSENTTQTFIGQIDEILCDNQRSHNIVTVTEFTLAEGLHHYYGMPVLHQPQKQYVITPESLQFIINVQHDCRAAGCAPTDTRKQRQERLDSDREISIIKHNYDDIHYIINTHALHNAAKLCQFLP</sequence>
<organism evidence="1 2">
    <name type="scientific">Marasmiellus scandens</name>
    <dbReference type="NCBI Taxonomy" id="2682957"/>
    <lineage>
        <taxon>Eukaryota</taxon>
        <taxon>Fungi</taxon>
        <taxon>Dikarya</taxon>
        <taxon>Basidiomycota</taxon>
        <taxon>Agaricomycotina</taxon>
        <taxon>Agaricomycetes</taxon>
        <taxon>Agaricomycetidae</taxon>
        <taxon>Agaricales</taxon>
        <taxon>Marasmiineae</taxon>
        <taxon>Omphalotaceae</taxon>
        <taxon>Marasmiellus</taxon>
    </lineage>
</organism>
<dbReference type="PANTHER" id="PTHR31912:SF34">
    <property type="entry name" value="NOTOCHORD-RELATED PROTEIN"/>
    <property type="match status" value="1"/>
</dbReference>
<evidence type="ECO:0000313" key="2">
    <source>
        <dbReference type="Proteomes" id="UP001498398"/>
    </source>
</evidence>
<comment type="caution">
    <text evidence="1">The sequence shown here is derived from an EMBL/GenBank/DDBJ whole genome shotgun (WGS) entry which is preliminary data.</text>
</comment>
<name>A0ABR1JAX4_9AGAR</name>
<accession>A0ABR1JAX4</accession>
<gene>
    <name evidence="1" type="ORF">VKT23_011472</name>
</gene>
<dbReference type="PANTHER" id="PTHR31912">
    <property type="entry name" value="IP13529P"/>
    <property type="match status" value="1"/>
</dbReference>
<proteinExistence type="predicted"/>
<dbReference type="EMBL" id="JBANRG010000025">
    <property type="protein sequence ID" value="KAK7453960.1"/>
    <property type="molecule type" value="Genomic_DNA"/>
</dbReference>
<keyword evidence="2" id="KW-1185">Reference proteome</keyword>
<evidence type="ECO:0000313" key="1">
    <source>
        <dbReference type="EMBL" id="KAK7453960.1"/>
    </source>
</evidence>
<dbReference type="Proteomes" id="UP001498398">
    <property type="component" value="Unassembled WGS sequence"/>
</dbReference>
<protein>
    <submittedName>
        <fullName evidence="1">Uncharacterized protein</fullName>
    </submittedName>
</protein>